<reference evidence="1 2" key="1">
    <citation type="journal article" date="2007" name="Science">
        <title>Sea anemone genome reveals ancestral eumetazoan gene repertoire and genomic organization.</title>
        <authorList>
            <person name="Putnam N.H."/>
            <person name="Srivastava M."/>
            <person name="Hellsten U."/>
            <person name="Dirks B."/>
            <person name="Chapman J."/>
            <person name="Salamov A."/>
            <person name="Terry A."/>
            <person name="Shapiro H."/>
            <person name="Lindquist E."/>
            <person name="Kapitonov V.V."/>
            <person name="Jurka J."/>
            <person name="Genikhovich G."/>
            <person name="Grigoriev I.V."/>
            <person name="Lucas S.M."/>
            <person name="Steele R.E."/>
            <person name="Finnerty J.R."/>
            <person name="Technau U."/>
            <person name="Martindale M.Q."/>
            <person name="Rokhsar D.S."/>
        </authorList>
    </citation>
    <scope>NUCLEOTIDE SEQUENCE [LARGE SCALE GENOMIC DNA]</scope>
    <source>
        <strain evidence="2">CH2 X CH6</strain>
    </source>
</reference>
<dbReference type="HOGENOM" id="CLU_170011_0_0_1"/>
<dbReference type="PhylomeDB" id="A7RQ96"/>
<proteinExistence type="predicted"/>
<dbReference type="InterPro" id="IPR019375">
    <property type="entry name" value="Ribosomal_bS1m"/>
</dbReference>
<sequence length="143" mass="16055">MAAATLGRISLDRVFSAVKRPILGRLYNAKANDVENFDELLRNSQFVKLGRPAGKRLKGRVMHVVARDKAQDVYADFGWKFHAVETHPLHKNFNVGDDVEVTLKTLEATGHFLGQSKRITLCEAEAKLTPLKKDSKVQEKTPK</sequence>
<dbReference type="Pfam" id="PF10246">
    <property type="entry name" value="MRP-S35"/>
    <property type="match status" value="1"/>
</dbReference>
<gene>
    <name evidence="1" type="ORF">NEMVEDRAFT_v1g200499</name>
</gene>
<dbReference type="GO" id="GO:0005763">
    <property type="term" value="C:mitochondrial small ribosomal subunit"/>
    <property type="evidence" value="ECO:0000318"/>
    <property type="project" value="GO_Central"/>
</dbReference>
<accession>A7RQ96</accession>
<dbReference type="PANTHER" id="PTHR13447">
    <property type="entry name" value="MITOCHONDRIAL 28S RIBOSOMAL PROTEIN S28"/>
    <property type="match status" value="1"/>
</dbReference>
<evidence type="ECO:0008006" key="3">
    <source>
        <dbReference type="Google" id="ProtNLM"/>
    </source>
</evidence>
<dbReference type="STRING" id="45351.A7RQ96"/>
<dbReference type="EMBL" id="DS469528">
    <property type="protein sequence ID" value="EDO46321.1"/>
    <property type="molecule type" value="Genomic_DNA"/>
</dbReference>
<dbReference type="AlphaFoldDB" id="A7RQ96"/>
<dbReference type="PANTHER" id="PTHR13447:SF2">
    <property type="entry name" value="SMALL RIBOSOMAL SUBUNIT PROTEIN BS1M"/>
    <property type="match status" value="1"/>
</dbReference>
<name>A7RQ96_NEMVE</name>
<evidence type="ECO:0000313" key="2">
    <source>
        <dbReference type="Proteomes" id="UP000001593"/>
    </source>
</evidence>
<dbReference type="KEGG" id="nve:5518371"/>
<dbReference type="eggNOG" id="KOG4078">
    <property type="taxonomic scope" value="Eukaryota"/>
</dbReference>
<organism evidence="1 2">
    <name type="scientific">Nematostella vectensis</name>
    <name type="common">Starlet sea anemone</name>
    <dbReference type="NCBI Taxonomy" id="45351"/>
    <lineage>
        <taxon>Eukaryota</taxon>
        <taxon>Metazoa</taxon>
        <taxon>Cnidaria</taxon>
        <taxon>Anthozoa</taxon>
        <taxon>Hexacorallia</taxon>
        <taxon>Actiniaria</taxon>
        <taxon>Edwardsiidae</taxon>
        <taxon>Nematostella</taxon>
    </lineage>
</organism>
<dbReference type="InParanoid" id="A7RQ96"/>
<protein>
    <recommendedName>
        <fullName evidence="3">28S ribosomal protein S28, mitochondrial</fullName>
    </recommendedName>
</protein>
<dbReference type="Proteomes" id="UP000001593">
    <property type="component" value="Unassembled WGS sequence"/>
</dbReference>
<keyword evidence="2" id="KW-1185">Reference proteome</keyword>
<evidence type="ECO:0000313" key="1">
    <source>
        <dbReference type="EMBL" id="EDO46321.1"/>
    </source>
</evidence>
<dbReference type="OrthoDB" id="6020229at2759"/>
<dbReference type="OMA" id="NKYQKGT"/>